<evidence type="ECO:0000313" key="1">
    <source>
        <dbReference type="EMBL" id="CAB4161848.1"/>
    </source>
</evidence>
<dbReference type="EMBL" id="LR796733">
    <property type="protein sequence ID" value="CAB4161848.1"/>
    <property type="molecule type" value="Genomic_DNA"/>
</dbReference>
<gene>
    <name evidence="1" type="ORF">UFOVP778_11</name>
</gene>
<proteinExistence type="predicted"/>
<sequence length="105" mass="12518">MVNKKGHHRFDILIKTKTTKREKINTRHNHSNYHNLDSIIHRKLHPMVKQENRGRKPIAPELKKINVQLFVQQYQIDKLGGMKKTKLKLLNYINEKTIRNSKLEA</sequence>
<name>A0A6J5NXR5_9CAUD</name>
<organism evidence="1">
    <name type="scientific">uncultured Caudovirales phage</name>
    <dbReference type="NCBI Taxonomy" id="2100421"/>
    <lineage>
        <taxon>Viruses</taxon>
        <taxon>Duplodnaviria</taxon>
        <taxon>Heunggongvirae</taxon>
        <taxon>Uroviricota</taxon>
        <taxon>Caudoviricetes</taxon>
        <taxon>Peduoviridae</taxon>
        <taxon>Maltschvirus</taxon>
        <taxon>Maltschvirus maltsch</taxon>
    </lineage>
</organism>
<reference evidence="1" key="1">
    <citation type="submission" date="2020-04" db="EMBL/GenBank/DDBJ databases">
        <authorList>
            <person name="Chiriac C."/>
            <person name="Salcher M."/>
            <person name="Ghai R."/>
            <person name="Kavagutti S V."/>
        </authorList>
    </citation>
    <scope>NUCLEOTIDE SEQUENCE</scope>
</reference>
<protein>
    <submittedName>
        <fullName evidence="1">Uncharacterized protein</fullName>
    </submittedName>
</protein>
<accession>A0A6J5NXR5</accession>